<accession>A0A813MVT1</accession>
<evidence type="ECO:0000256" key="11">
    <source>
        <dbReference type="RuleBase" id="RU000679"/>
    </source>
</evidence>
<evidence type="ECO:0000256" key="4">
    <source>
        <dbReference type="ARBA" id="ARBA00022692"/>
    </source>
</evidence>
<comment type="similarity">
    <text evidence="11">Belongs to the amiloride-sensitive sodium channel (TC 1.A.6) family.</text>
</comment>
<dbReference type="InterPro" id="IPR001873">
    <property type="entry name" value="ENaC"/>
</dbReference>
<evidence type="ECO:0000256" key="8">
    <source>
        <dbReference type="ARBA" id="ARBA00023136"/>
    </source>
</evidence>
<keyword evidence="3 11" id="KW-0894">Sodium channel</keyword>
<dbReference type="Pfam" id="PF00858">
    <property type="entry name" value="ASC"/>
    <property type="match status" value="1"/>
</dbReference>
<dbReference type="OrthoDB" id="6021021at2759"/>
<dbReference type="PRINTS" id="PR01078">
    <property type="entry name" value="AMINACHANNEL"/>
</dbReference>
<evidence type="ECO:0000256" key="3">
    <source>
        <dbReference type="ARBA" id="ARBA00022461"/>
    </source>
</evidence>
<dbReference type="Gene3D" id="2.60.470.10">
    <property type="entry name" value="Acid-sensing ion channels like domains"/>
    <property type="match status" value="1"/>
</dbReference>
<evidence type="ECO:0000256" key="7">
    <source>
        <dbReference type="ARBA" id="ARBA00023065"/>
    </source>
</evidence>
<gene>
    <name evidence="13" type="ORF">EDS130_LOCUS932</name>
    <name evidence="14" type="ORF">XAT740_LOCUS52747</name>
</gene>
<dbReference type="GO" id="GO:0015280">
    <property type="term" value="F:ligand-gated sodium channel activity"/>
    <property type="evidence" value="ECO:0007669"/>
    <property type="project" value="TreeGrafter"/>
</dbReference>
<keyword evidence="9 11" id="KW-0739">Sodium transport</keyword>
<dbReference type="AlphaFoldDB" id="A0A813MVT1"/>
<comment type="subcellular location">
    <subcellularLocation>
        <location evidence="1">Membrane</location>
        <topology evidence="1">Multi-pass membrane protein</topology>
    </subcellularLocation>
</comment>
<dbReference type="PANTHER" id="PTHR11690">
    <property type="entry name" value="AMILORIDE-SENSITIVE SODIUM CHANNEL-RELATED"/>
    <property type="match status" value="1"/>
</dbReference>
<evidence type="ECO:0000256" key="1">
    <source>
        <dbReference type="ARBA" id="ARBA00004141"/>
    </source>
</evidence>
<evidence type="ECO:0000313" key="13">
    <source>
        <dbReference type="EMBL" id="CAF0728697.1"/>
    </source>
</evidence>
<comment type="caution">
    <text evidence="13">The sequence shown here is derived from an EMBL/GenBank/DDBJ whole genome shotgun (WGS) entry which is preliminary data.</text>
</comment>
<proteinExistence type="inferred from homology"/>
<evidence type="ECO:0000313" key="14">
    <source>
        <dbReference type="EMBL" id="CAF1637653.1"/>
    </source>
</evidence>
<feature type="transmembrane region" description="Helical" evidence="12">
    <location>
        <begin position="44"/>
        <end position="69"/>
    </location>
</feature>
<dbReference type="Gene3D" id="1.10.287.770">
    <property type="entry name" value="YojJ-like"/>
    <property type="match status" value="1"/>
</dbReference>
<keyword evidence="8 12" id="KW-0472">Membrane</keyword>
<sequence>MQATSLETESNSDQRRMIIREFGFNTSTHGIPGIARSQSLHNRIFWSISFVGFFGIMSFFVTQAILAYYSYPTQTLVRFANQWPQPFPAVTICNYSPFRYDQFIGSYLNYTNTFNLTNTTNTDRIAFTQQQASYIYSYLQYKLNRNESVNQIFFSLSSMLIKCIYNGKNCSSDDFVTFQSPTYGRCYTFNAQTSAINNGSIHYNNENGQSGKLHLDLYIHSHQYVPFISDATSIVAMVHDNTQLPLIDRLGVELVAGRKHKIAYSTTTNTFLPSPYTTCTEKNNLGMQAMFDQFSGANYSYGQQICFQVANQIYTYEQCGCVSPLQWPTRYIVPLGTSNVIFANLCNVSDPCYSAAATRFRNSSSVTGEYAKDCESECFTNDFPIQISSSSAPQQWYVNDIKQFVEISSIPLPANWSTTWLTEIRSNYVGLDVVCGSTQVESYTQQATLGAVDVISNIGGQTGLWIGISFLSLMEFAEMLYRLLRYQFLNVLEKVCRKNVKN</sequence>
<evidence type="ECO:0000256" key="2">
    <source>
        <dbReference type="ARBA" id="ARBA00022448"/>
    </source>
</evidence>
<evidence type="ECO:0000256" key="10">
    <source>
        <dbReference type="ARBA" id="ARBA00023303"/>
    </source>
</evidence>
<keyword evidence="10 11" id="KW-0407">Ion channel</keyword>
<keyword evidence="15" id="KW-1185">Reference proteome</keyword>
<name>A0A813MVT1_ADIRI</name>
<evidence type="ECO:0000256" key="12">
    <source>
        <dbReference type="SAM" id="Phobius"/>
    </source>
</evidence>
<evidence type="ECO:0000313" key="16">
    <source>
        <dbReference type="Proteomes" id="UP000663852"/>
    </source>
</evidence>
<keyword evidence="7 11" id="KW-0406">Ion transport</keyword>
<dbReference type="Proteomes" id="UP000663852">
    <property type="component" value="Unassembled WGS sequence"/>
</dbReference>
<evidence type="ECO:0000256" key="5">
    <source>
        <dbReference type="ARBA" id="ARBA00022989"/>
    </source>
</evidence>
<reference evidence="13" key="1">
    <citation type="submission" date="2021-02" db="EMBL/GenBank/DDBJ databases">
        <authorList>
            <person name="Nowell W R."/>
        </authorList>
    </citation>
    <scope>NUCLEOTIDE SEQUENCE</scope>
</reference>
<keyword evidence="5 12" id="KW-1133">Transmembrane helix</keyword>
<organism evidence="13 16">
    <name type="scientific">Adineta ricciae</name>
    <name type="common">Rotifer</name>
    <dbReference type="NCBI Taxonomy" id="249248"/>
    <lineage>
        <taxon>Eukaryota</taxon>
        <taxon>Metazoa</taxon>
        <taxon>Spiralia</taxon>
        <taxon>Gnathifera</taxon>
        <taxon>Rotifera</taxon>
        <taxon>Eurotatoria</taxon>
        <taxon>Bdelloidea</taxon>
        <taxon>Adinetida</taxon>
        <taxon>Adinetidae</taxon>
        <taxon>Adineta</taxon>
    </lineage>
</organism>
<keyword evidence="4 11" id="KW-0812">Transmembrane</keyword>
<dbReference type="EMBL" id="CAJNOR010008794">
    <property type="protein sequence ID" value="CAF1637653.1"/>
    <property type="molecule type" value="Genomic_DNA"/>
</dbReference>
<keyword evidence="6" id="KW-0915">Sodium</keyword>
<evidence type="ECO:0000256" key="9">
    <source>
        <dbReference type="ARBA" id="ARBA00023201"/>
    </source>
</evidence>
<protein>
    <submittedName>
        <fullName evidence="13">Uncharacterized protein</fullName>
    </submittedName>
</protein>
<dbReference type="PANTHER" id="PTHR11690:SF300">
    <property type="entry name" value="PICKPOCKET PROTEIN 19"/>
    <property type="match status" value="1"/>
</dbReference>
<dbReference type="Proteomes" id="UP000663828">
    <property type="component" value="Unassembled WGS sequence"/>
</dbReference>
<keyword evidence="2 11" id="KW-0813">Transport</keyword>
<evidence type="ECO:0000256" key="6">
    <source>
        <dbReference type="ARBA" id="ARBA00023053"/>
    </source>
</evidence>
<evidence type="ECO:0000313" key="15">
    <source>
        <dbReference type="Proteomes" id="UP000663828"/>
    </source>
</evidence>
<dbReference type="GO" id="GO:0005886">
    <property type="term" value="C:plasma membrane"/>
    <property type="evidence" value="ECO:0007669"/>
    <property type="project" value="TreeGrafter"/>
</dbReference>
<dbReference type="EMBL" id="CAJNOJ010000002">
    <property type="protein sequence ID" value="CAF0728697.1"/>
    <property type="molecule type" value="Genomic_DNA"/>
</dbReference>